<dbReference type="Proteomes" id="UP000408482">
    <property type="component" value="Unassembled WGS sequence"/>
</dbReference>
<dbReference type="EC" id="2.3.1.-" evidence="4"/>
<dbReference type="Gene3D" id="2.160.10.10">
    <property type="entry name" value="Hexapeptide repeat proteins"/>
    <property type="match status" value="1"/>
</dbReference>
<dbReference type="FunFam" id="2.160.10.10:FF:000025">
    <property type="entry name" value="Hexapeptide-repeat containing-acetyltransferase"/>
    <property type="match status" value="1"/>
</dbReference>
<dbReference type="GO" id="GO:0008870">
    <property type="term" value="F:galactoside O-acetyltransferase activity"/>
    <property type="evidence" value="ECO:0007669"/>
    <property type="project" value="TreeGrafter"/>
</dbReference>
<dbReference type="InterPro" id="IPR011004">
    <property type="entry name" value="Trimer_LpxA-like_sf"/>
</dbReference>
<accession>A0A564W6H4</accession>
<evidence type="ECO:0000256" key="4">
    <source>
        <dbReference type="RuleBase" id="RU367021"/>
    </source>
</evidence>
<keyword evidence="2 4" id="KW-0808">Transferase</keyword>
<evidence type="ECO:0000256" key="2">
    <source>
        <dbReference type="ARBA" id="ARBA00022679"/>
    </source>
</evidence>
<reference evidence="5 6" key="1">
    <citation type="submission" date="2019-07" db="EMBL/GenBank/DDBJ databases">
        <authorList>
            <person name="Hibberd C M."/>
            <person name="Gehrig L. J."/>
            <person name="Chang H.-W."/>
            <person name="Venkatesh S."/>
        </authorList>
    </citation>
    <scope>NUCLEOTIDE SEQUENCE [LARGE SCALE GENOMIC DNA]</scope>
    <source>
        <strain evidence="5">Blautia_luti_SSTS_Bg7063</strain>
    </source>
</reference>
<gene>
    <name evidence="5" type="primary">lacA_1</name>
    <name evidence="5" type="ORF">RSSSTS7063_00789</name>
</gene>
<dbReference type="PANTHER" id="PTHR43017:SF1">
    <property type="entry name" value="ACETYLTRANSFERASE YJL218W-RELATED"/>
    <property type="match status" value="1"/>
</dbReference>
<dbReference type="InterPro" id="IPR039369">
    <property type="entry name" value="LacA-like"/>
</dbReference>
<comment type="similarity">
    <text evidence="1 4">Belongs to the transferase hexapeptide repeat family.</text>
</comment>
<dbReference type="CDD" id="cd03357">
    <property type="entry name" value="LbH_MAT_GAT"/>
    <property type="match status" value="1"/>
</dbReference>
<organism evidence="5 6">
    <name type="scientific">Blautia luti</name>
    <dbReference type="NCBI Taxonomy" id="89014"/>
    <lineage>
        <taxon>Bacteria</taxon>
        <taxon>Bacillati</taxon>
        <taxon>Bacillota</taxon>
        <taxon>Clostridia</taxon>
        <taxon>Lachnospirales</taxon>
        <taxon>Lachnospiraceae</taxon>
        <taxon>Blautia</taxon>
    </lineage>
</organism>
<proteinExistence type="inferred from homology"/>
<evidence type="ECO:0000313" key="5">
    <source>
        <dbReference type="EMBL" id="VUX40188.1"/>
    </source>
</evidence>
<dbReference type="InterPro" id="IPR001451">
    <property type="entry name" value="Hexapep"/>
</dbReference>
<dbReference type="PANTHER" id="PTHR43017">
    <property type="entry name" value="GALACTOSIDE O-ACETYLTRANSFERASE"/>
    <property type="match status" value="1"/>
</dbReference>
<dbReference type="EMBL" id="CABHNW010000141">
    <property type="protein sequence ID" value="VUX40188.1"/>
    <property type="molecule type" value="Genomic_DNA"/>
</dbReference>
<dbReference type="SUPFAM" id="SSF51161">
    <property type="entry name" value="Trimeric LpxA-like enzymes"/>
    <property type="match status" value="1"/>
</dbReference>
<keyword evidence="3 4" id="KW-0012">Acyltransferase</keyword>
<evidence type="ECO:0000256" key="1">
    <source>
        <dbReference type="ARBA" id="ARBA00007274"/>
    </source>
</evidence>
<dbReference type="AlphaFoldDB" id="A0A564W6H4"/>
<sequence length="183" mass="20288">MNEMSWKGTEQKMPFEPEKGMECLERAGIKHKKNVYFEPPFHCEYGSHIEVGENFYANTHCVMLDVGKITIGDNVMFGPNVSIYTAGHPIHPESRNSAFEYGIPVTIGDNVWIGGSCCVLPGVKIGNNVVIGAGSVVTKDIPDNVCAAGNPCRVIREITDADKPYYFKDRKFDEEAWAKINGK</sequence>
<keyword evidence="6" id="KW-1185">Reference proteome</keyword>
<name>A0A564W6H4_9FIRM</name>
<dbReference type="Pfam" id="PF00132">
    <property type="entry name" value="Hexapep"/>
    <property type="match status" value="1"/>
</dbReference>
<protein>
    <recommendedName>
        <fullName evidence="4">Acetyltransferase</fullName>
        <ecNumber evidence="4">2.3.1.-</ecNumber>
    </recommendedName>
</protein>
<evidence type="ECO:0000256" key="3">
    <source>
        <dbReference type="ARBA" id="ARBA00023315"/>
    </source>
</evidence>
<evidence type="ECO:0000313" key="6">
    <source>
        <dbReference type="Proteomes" id="UP000408482"/>
    </source>
</evidence>